<dbReference type="EMBL" id="VSSQ01112668">
    <property type="protein sequence ID" value="MPN49421.1"/>
    <property type="molecule type" value="Genomic_DNA"/>
</dbReference>
<name>A0A645IDL4_9ZZZZ</name>
<dbReference type="AlphaFoldDB" id="A0A645IDL4"/>
<accession>A0A645IDL4</accession>
<proteinExistence type="predicted"/>
<comment type="caution">
    <text evidence="1">The sequence shown here is derived from an EMBL/GenBank/DDBJ whole genome shotgun (WGS) entry which is preliminary data.</text>
</comment>
<sequence length="54" mass="6376">MSNIAPEVCNWKWISNDYVIRLHYFTITCVISSSQTDCIISWLDKCVRHIHGMF</sequence>
<protein>
    <submittedName>
        <fullName evidence="1">Uncharacterized protein</fullName>
    </submittedName>
</protein>
<reference evidence="1" key="1">
    <citation type="submission" date="2019-08" db="EMBL/GenBank/DDBJ databases">
        <authorList>
            <person name="Kucharzyk K."/>
            <person name="Murdoch R.W."/>
            <person name="Higgins S."/>
            <person name="Loffler F."/>
        </authorList>
    </citation>
    <scope>NUCLEOTIDE SEQUENCE</scope>
</reference>
<evidence type="ECO:0000313" key="1">
    <source>
        <dbReference type="EMBL" id="MPN49421.1"/>
    </source>
</evidence>
<organism evidence="1">
    <name type="scientific">bioreactor metagenome</name>
    <dbReference type="NCBI Taxonomy" id="1076179"/>
    <lineage>
        <taxon>unclassified sequences</taxon>
        <taxon>metagenomes</taxon>
        <taxon>ecological metagenomes</taxon>
    </lineage>
</organism>
<gene>
    <name evidence="1" type="ORF">SDC9_197042</name>
</gene>